<name>T1ELS6_HELRO</name>
<accession>T1ELS6</accession>
<dbReference type="EMBL" id="AMQM01002372">
    <property type="status" value="NOT_ANNOTATED_CDS"/>
    <property type="molecule type" value="Genomic_DNA"/>
</dbReference>
<reference evidence="9" key="1">
    <citation type="submission" date="2012-12" db="EMBL/GenBank/DDBJ databases">
        <authorList>
            <person name="Hellsten U."/>
            <person name="Grimwood J."/>
            <person name="Chapman J.A."/>
            <person name="Shapiro H."/>
            <person name="Aerts A."/>
            <person name="Otillar R.P."/>
            <person name="Terry A.Y."/>
            <person name="Boore J.L."/>
            <person name="Simakov O."/>
            <person name="Marletaz F."/>
            <person name="Cho S.-J."/>
            <person name="Edsinger-Gonzales E."/>
            <person name="Havlak P."/>
            <person name="Kuo D.-H."/>
            <person name="Larsson T."/>
            <person name="Lv J."/>
            <person name="Arendt D."/>
            <person name="Savage R."/>
            <person name="Osoegawa K."/>
            <person name="de Jong P."/>
            <person name="Lindberg D.R."/>
            <person name="Seaver E.C."/>
            <person name="Weisblat D.A."/>
            <person name="Putnam N.H."/>
            <person name="Grigoriev I.V."/>
            <person name="Rokhsar D.S."/>
        </authorList>
    </citation>
    <scope>NUCLEOTIDE SEQUENCE</scope>
</reference>
<comment type="function">
    <text evidence="1">May be involved in spermatogenesis.</text>
</comment>
<organism evidence="8 9">
    <name type="scientific">Helobdella robusta</name>
    <name type="common">Californian leech</name>
    <dbReference type="NCBI Taxonomy" id="6412"/>
    <lineage>
        <taxon>Eukaryota</taxon>
        <taxon>Metazoa</taxon>
        <taxon>Spiralia</taxon>
        <taxon>Lophotrochozoa</taxon>
        <taxon>Annelida</taxon>
        <taxon>Clitellata</taxon>
        <taxon>Hirudinea</taxon>
        <taxon>Rhynchobdellida</taxon>
        <taxon>Glossiphoniidae</taxon>
        <taxon>Helobdella</taxon>
    </lineage>
</organism>
<evidence type="ECO:0000313" key="9">
    <source>
        <dbReference type="Proteomes" id="UP000015101"/>
    </source>
</evidence>
<dbReference type="eggNOG" id="ENOG502QSP8">
    <property type="taxonomic scope" value="Eukaryota"/>
</dbReference>
<dbReference type="Proteomes" id="UP000015101">
    <property type="component" value="Unassembled WGS sequence"/>
</dbReference>
<evidence type="ECO:0000256" key="5">
    <source>
        <dbReference type="ARBA" id="ARBA00022490"/>
    </source>
</evidence>
<dbReference type="PANTHER" id="PTHR33588:SF1">
    <property type="entry name" value="CILIA- AND FLAGELLA-ASSOCIATED PROTEIN 299"/>
    <property type="match status" value="1"/>
</dbReference>
<dbReference type="EMBL" id="KB097753">
    <property type="protein sequence ID" value="ESN90720.1"/>
    <property type="molecule type" value="Genomic_DNA"/>
</dbReference>
<comment type="subcellular location">
    <subcellularLocation>
        <location evidence="3">Cytoplasm</location>
    </subcellularLocation>
    <subcellularLocation>
        <location evidence="2">Nucleus</location>
    </subcellularLocation>
</comment>
<dbReference type="CTD" id="20197526"/>
<dbReference type="STRING" id="6412.T1ELS6"/>
<evidence type="ECO:0000256" key="3">
    <source>
        <dbReference type="ARBA" id="ARBA00004496"/>
    </source>
</evidence>
<evidence type="ECO:0000256" key="1">
    <source>
        <dbReference type="ARBA" id="ARBA00003056"/>
    </source>
</evidence>
<dbReference type="FunCoup" id="T1ELS6">
    <property type="interactions" value="2"/>
</dbReference>
<keyword evidence="6" id="KW-0539">Nucleus</keyword>
<proteinExistence type="predicted"/>
<dbReference type="GO" id="GO:0005737">
    <property type="term" value="C:cytoplasm"/>
    <property type="evidence" value="ECO:0007669"/>
    <property type="project" value="UniProtKB-SubCell"/>
</dbReference>
<keyword evidence="5" id="KW-0963">Cytoplasm</keyword>
<protein>
    <recommendedName>
        <fullName evidence="4">Cilia- and flagella-associated protein 299</fullName>
    </recommendedName>
</protein>
<gene>
    <name evidence="8" type="primary">20197526</name>
    <name evidence="7" type="ORF">HELRODRAFT_156203</name>
</gene>
<dbReference type="OrthoDB" id="2136125at2759"/>
<evidence type="ECO:0000256" key="2">
    <source>
        <dbReference type="ARBA" id="ARBA00004123"/>
    </source>
</evidence>
<dbReference type="InterPro" id="IPR027887">
    <property type="entry name" value="DUF4464"/>
</dbReference>
<reference evidence="8" key="3">
    <citation type="submission" date="2015-06" db="UniProtKB">
        <authorList>
            <consortium name="EnsemblMetazoa"/>
        </authorList>
    </citation>
    <scope>IDENTIFICATION</scope>
</reference>
<keyword evidence="9" id="KW-1185">Reference proteome</keyword>
<dbReference type="EnsemblMetazoa" id="HelroT156203">
    <property type="protein sequence ID" value="HelroP156203"/>
    <property type="gene ID" value="HelroG156203"/>
</dbReference>
<sequence length="234" mass="27292">MEKSNGAKGVDNITEFNTYEEFLDSQITSLDLYYLEDEDIARELVELGYRGNGEVLKLDDFVARKQAFEANRLAKKNQQQNLSAQCKIPEELKLMSELAKREDGNRQGIMATIIFIRDYNTKKQEVSGYIDYAYRLKVEDFTQYFNGKKKLMPKLSDLSFFNWETQMSTSNSSSNYQIITNNPTGLLFKNRRDRKIMNVDPRAFSPGENSVRIDVLDTNYIHVVLFDHITRRKF</sequence>
<dbReference type="KEGG" id="hro:HELRODRAFT_156203"/>
<dbReference type="OMA" id="FNNYQEY"/>
<evidence type="ECO:0000256" key="6">
    <source>
        <dbReference type="ARBA" id="ARBA00023242"/>
    </source>
</evidence>
<dbReference type="GeneID" id="20197526"/>
<dbReference type="Pfam" id="PF14713">
    <property type="entry name" value="DUF4464"/>
    <property type="match status" value="1"/>
</dbReference>
<dbReference type="GO" id="GO:0005634">
    <property type="term" value="C:nucleus"/>
    <property type="evidence" value="ECO:0007669"/>
    <property type="project" value="UniProtKB-SubCell"/>
</dbReference>
<dbReference type="HOGENOM" id="CLU_070912_0_0_1"/>
<evidence type="ECO:0000313" key="8">
    <source>
        <dbReference type="EnsemblMetazoa" id="HelroP156203"/>
    </source>
</evidence>
<dbReference type="RefSeq" id="XP_009031600.1">
    <property type="nucleotide sequence ID" value="XM_009033352.1"/>
</dbReference>
<evidence type="ECO:0000313" key="7">
    <source>
        <dbReference type="EMBL" id="ESN90720.1"/>
    </source>
</evidence>
<dbReference type="AlphaFoldDB" id="T1ELS6"/>
<dbReference type="PANTHER" id="PTHR33588">
    <property type="entry name" value="CILIA- AND FLAGELLA-ASSOCIATED PROTEIN 299"/>
    <property type="match status" value="1"/>
</dbReference>
<reference evidence="7 9" key="2">
    <citation type="journal article" date="2013" name="Nature">
        <title>Insights into bilaterian evolution from three spiralian genomes.</title>
        <authorList>
            <person name="Simakov O."/>
            <person name="Marletaz F."/>
            <person name="Cho S.J."/>
            <person name="Edsinger-Gonzales E."/>
            <person name="Havlak P."/>
            <person name="Hellsten U."/>
            <person name="Kuo D.H."/>
            <person name="Larsson T."/>
            <person name="Lv J."/>
            <person name="Arendt D."/>
            <person name="Savage R."/>
            <person name="Osoegawa K."/>
            <person name="de Jong P."/>
            <person name="Grimwood J."/>
            <person name="Chapman J.A."/>
            <person name="Shapiro H."/>
            <person name="Aerts A."/>
            <person name="Otillar R.P."/>
            <person name="Terry A.Y."/>
            <person name="Boore J.L."/>
            <person name="Grigoriev I.V."/>
            <person name="Lindberg D.R."/>
            <person name="Seaver E.C."/>
            <person name="Weisblat D.A."/>
            <person name="Putnam N.H."/>
            <person name="Rokhsar D.S."/>
        </authorList>
    </citation>
    <scope>NUCLEOTIDE SEQUENCE</scope>
</reference>
<dbReference type="InParanoid" id="T1ELS6"/>
<evidence type="ECO:0000256" key="4">
    <source>
        <dbReference type="ARBA" id="ARBA00021436"/>
    </source>
</evidence>